<dbReference type="Gene3D" id="1.10.3720.10">
    <property type="entry name" value="MetI-like"/>
    <property type="match status" value="1"/>
</dbReference>
<keyword evidence="2 7" id="KW-0813">Transport</keyword>
<dbReference type="CDD" id="cd06261">
    <property type="entry name" value="TM_PBP2"/>
    <property type="match status" value="1"/>
</dbReference>
<evidence type="ECO:0000259" key="8">
    <source>
        <dbReference type="PROSITE" id="PS50928"/>
    </source>
</evidence>
<feature type="transmembrane region" description="Helical" evidence="7">
    <location>
        <begin position="21"/>
        <end position="42"/>
    </location>
</feature>
<evidence type="ECO:0000256" key="2">
    <source>
        <dbReference type="ARBA" id="ARBA00022448"/>
    </source>
</evidence>
<accession>A0A212JFA9</accession>
<feature type="transmembrane region" description="Helical" evidence="7">
    <location>
        <begin position="184"/>
        <end position="202"/>
    </location>
</feature>
<comment type="subcellular location">
    <subcellularLocation>
        <location evidence="1 7">Cell membrane</location>
        <topology evidence="1 7">Multi-pass membrane protein</topology>
    </subcellularLocation>
</comment>
<organism evidence="9">
    <name type="scientific">uncultured Eubacteriales bacterium</name>
    <dbReference type="NCBI Taxonomy" id="172733"/>
    <lineage>
        <taxon>Bacteria</taxon>
        <taxon>Bacillati</taxon>
        <taxon>Bacillota</taxon>
        <taxon>Clostridia</taxon>
        <taxon>Eubacteriales</taxon>
        <taxon>environmental samples</taxon>
    </lineage>
</organism>
<sequence>MSRTEEENSEVISLLKYIVKSILLVIPTMLGVALIVFTINYLTPGDPVAIYYDFDYTQEQYDQKAAEWGLDKPYAEQFVAYLKNIVTKLDFGYSYYSGKSVMSELTARFPVSLRLGLISVALTVVIGIPFGIISATRQYSLLDYSVTFISLFFAAVPGFWLSMMMILLFSQRLGWLPASGLTDWRSYIMPVIASSAQYIASVTRQTRSSMLEVIRQDYIRTARAKGIGEKAVIHRHALRNALLPVVTLVGLQAGAVIAGSAIIEAVHSFPGMGGLMMTAINNKDYSSIQAVVLLLSAVVCFINVMVDVLYALIDPRVKVR</sequence>
<keyword evidence="6 7" id="KW-0472">Membrane</keyword>
<comment type="similarity">
    <text evidence="7">Belongs to the binding-protein-dependent transport system permease family.</text>
</comment>
<dbReference type="AlphaFoldDB" id="A0A212JFA9"/>
<dbReference type="InterPro" id="IPR035906">
    <property type="entry name" value="MetI-like_sf"/>
</dbReference>
<reference evidence="9" key="1">
    <citation type="submission" date="2016-04" db="EMBL/GenBank/DDBJ databases">
        <authorList>
            <person name="Evans L.H."/>
            <person name="Alamgir A."/>
            <person name="Owens N."/>
            <person name="Weber N.D."/>
            <person name="Virtaneva K."/>
            <person name="Barbian K."/>
            <person name="Babar A."/>
            <person name="Rosenke K."/>
        </authorList>
    </citation>
    <scope>NUCLEOTIDE SEQUENCE</scope>
    <source>
        <strain evidence="9">86</strain>
    </source>
</reference>
<dbReference type="EMBL" id="FLUN01000001">
    <property type="protein sequence ID" value="SBV98143.1"/>
    <property type="molecule type" value="Genomic_DNA"/>
</dbReference>
<evidence type="ECO:0000256" key="4">
    <source>
        <dbReference type="ARBA" id="ARBA00022692"/>
    </source>
</evidence>
<dbReference type="Pfam" id="PF00528">
    <property type="entry name" value="BPD_transp_1"/>
    <property type="match status" value="1"/>
</dbReference>
<dbReference type="SUPFAM" id="SSF161098">
    <property type="entry name" value="MetI-like"/>
    <property type="match status" value="1"/>
</dbReference>
<proteinExistence type="inferred from homology"/>
<dbReference type="PANTHER" id="PTHR43163:SF6">
    <property type="entry name" value="DIPEPTIDE TRANSPORT SYSTEM PERMEASE PROTEIN DPPB-RELATED"/>
    <property type="match status" value="1"/>
</dbReference>
<dbReference type="InterPro" id="IPR045621">
    <property type="entry name" value="BPD_transp_1_N"/>
</dbReference>
<keyword evidence="3" id="KW-1003">Cell membrane</keyword>
<dbReference type="InterPro" id="IPR000515">
    <property type="entry name" value="MetI-like"/>
</dbReference>
<dbReference type="GO" id="GO:0055085">
    <property type="term" value="P:transmembrane transport"/>
    <property type="evidence" value="ECO:0007669"/>
    <property type="project" value="InterPro"/>
</dbReference>
<feature type="transmembrane region" description="Helical" evidence="7">
    <location>
        <begin position="111"/>
        <end position="133"/>
    </location>
</feature>
<protein>
    <submittedName>
        <fullName evidence="9">Nickel ABC transporter, permease protein</fullName>
    </submittedName>
</protein>
<gene>
    <name evidence="9" type="ORF">KL86CLO1_11005</name>
</gene>
<evidence type="ECO:0000313" key="9">
    <source>
        <dbReference type="EMBL" id="SBV98143.1"/>
    </source>
</evidence>
<evidence type="ECO:0000256" key="7">
    <source>
        <dbReference type="RuleBase" id="RU363032"/>
    </source>
</evidence>
<evidence type="ECO:0000256" key="3">
    <source>
        <dbReference type="ARBA" id="ARBA00022475"/>
    </source>
</evidence>
<dbReference type="PROSITE" id="PS50928">
    <property type="entry name" value="ABC_TM1"/>
    <property type="match status" value="1"/>
</dbReference>
<keyword evidence="4 7" id="KW-0812">Transmembrane</keyword>
<evidence type="ECO:0000256" key="5">
    <source>
        <dbReference type="ARBA" id="ARBA00022989"/>
    </source>
</evidence>
<keyword evidence="5 7" id="KW-1133">Transmembrane helix</keyword>
<feature type="domain" description="ABC transmembrane type-1" evidence="8">
    <location>
        <begin position="109"/>
        <end position="306"/>
    </location>
</feature>
<dbReference type="PANTHER" id="PTHR43163">
    <property type="entry name" value="DIPEPTIDE TRANSPORT SYSTEM PERMEASE PROTEIN DPPB-RELATED"/>
    <property type="match status" value="1"/>
</dbReference>
<feature type="transmembrane region" description="Helical" evidence="7">
    <location>
        <begin position="145"/>
        <end position="169"/>
    </location>
</feature>
<dbReference type="GO" id="GO:0005886">
    <property type="term" value="C:plasma membrane"/>
    <property type="evidence" value="ECO:0007669"/>
    <property type="project" value="UniProtKB-SubCell"/>
</dbReference>
<name>A0A212JFA9_9FIRM</name>
<dbReference type="Pfam" id="PF19300">
    <property type="entry name" value="BPD_transp_1_N"/>
    <property type="match status" value="1"/>
</dbReference>
<feature type="transmembrane region" description="Helical" evidence="7">
    <location>
        <begin position="241"/>
        <end position="267"/>
    </location>
</feature>
<evidence type="ECO:0000256" key="6">
    <source>
        <dbReference type="ARBA" id="ARBA00023136"/>
    </source>
</evidence>
<evidence type="ECO:0000256" key="1">
    <source>
        <dbReference type="ARBA" id="ARBA00004651"/>
    </source>
</evidence>
<feature type="transmembrane region" description="Helical" evidence="7">
    <location>
        <begin position="287"/>
        <end position="313"/>
    </location>
</feature>